<accession>A0A7G1KHI0</accession>
<dbReference type="PANTHER" id="PTHR34387:SF1">
    <property type="entry name" value="PERIPLASMIC IMMUNOGENIC PROTEIN"/>
    <property type="match status" value="1"/>
</dbReference>
<dbReference type="InterPro" id="IPR007497">
    <property type="entry name" value="SIMPL/DUF541"/>
</dbReference>
<dbReference type="EMBL" id="AP023396">
    <property type="protein sequence ID" value="BCK54762.1"/>
    <property type="molecule type" value="Genomic_DNA"/>
</dbReference>
<name>A0A7G1KHI0_9NOCA</name>
<evidence type="ECO:0000313" key="1">
    <source>
        <dbReference type="EMBL" id="BCK54762.1"/>
    </source>
</evidence>
<dbReference type="GO" id="GO:0006974">
    <property type="term" value="P:DNA damage response"/>
    <property type="evidence" value="ECO:0007669"/>
    <property type="project" value="TreeGrafter"/>
</dbReference>
<keyword evidence="2" id="KW-1185">Reference proteome</keyword>
<dbReference type="Pfam" id="PF04402">
    <property type="entry name" value="SIMPL"/>
    <property type="match status" value="1"/>
</dbReference>
<protein>
    <submittedName>
        <fullName evidence="1">Putative conserved lipoprotein LpqG</fullName>
    </submittedName>
</protein>
<evidence type="ECO:0000313" key="2">
    <source>
        <dbReference type="Proteomes" id="UP000516173"/>
    </source>
</evidence>
<dbReference type="AlphaFoldDB" id="A0A7G1KHI0"/>
<dbReference type="GeneID" id="80347087"/>
<dbReference type="Gene3D" id="3.30.110.170">
    <property type="entry name" value="Protein of unknown function (DUF541), domain 1"/>
    <property type="match status" value="1"/>
</dbReference>
<dbReference type="KEGG" id="nwl:NWFMUON74_25340"/>
<dbReference type="Gene3D" id="3.30.70.2970">
    <property type="entry name" value="Protein of unknown function (DUF541), domain 2"/>
    <property type="match status" value="1"/>
</dbReference>
<gene>
    <name evidence="1" type="ORF">NWFMUON74_25340</name>
</gene>
<keyword evidence="1" id="KW-0449">Lipoprotein</keyword>
<dbReference type="RefSeq" id="WP_187687971.1">
    <property type="nucleotide sequence ID" value="NZ_AP023396.1"/>
</dbReference>
<dbReference type="InterPro" id="IPR052022">
    <property type="entry name" value="26kDa_periplasmic_antigen"/>
</dbReference>
<proteinExistence type="predicted"/>
<sequence length="224" mass="23119">MTDDRHHPATVTTFGNGTAHGTPDLMRVSISVETRAGTVALAYGRAGERTAAVTAALRADGVRSTDIGTSGLSVRTETTWTEDSGSRITGYVATTTLTVSLRTDRADSGAPDPATVVAHAVAAGGDDVRLGGLNLTFADTETLLVRARDAAWDDAHAKATRYAARAGRALGPVLEITENTTAAPAPVGGPEFTMVAMAAPSAPVPIEYGESELSATLRATWLLD</sequence>
<dbReference type="Proteomes" id="UP000516173">
    <property type="component" value="Chromosome"/>
</dbReference>
<reference evidence="1 2" key="1">
    <citation type="submission" date="2020-08" db="EMBL/GenBank/DDBJ databases">
        <title>Genome Sequencing of Nocardia wallacei strain FMUON74 and assembly.</title>
        <authorList>
            <person name="Toyokawa M."/>
            <person name="Uesaka K."/>
        </authorList>
    </citation>
    <scope>NUCLEOTIDE SEQUENCE [LARGE SCALE GENOMIC DNA]</scope>
    <source>
        <strain evidence="1 2">FMUON74</strain>
    </source>
</reference>
<organism evidence="1 2">
    <name type="scientific">Nocardia wallacei</name>
    <dbReference type="NCBI Taxonomy" id="480035"/>
    <lineage>
        <taxon>Bacteria</taxon>
        <taxon>Bacillati</taxon>
        <taxon>Actinomycetota</taxon>
        <taxon>Actinomycetes</taxon>
        <taxon>Mycobacteriales</taxon>
        <taxon>Nocardiaceae</taxon>
        <taxon>Nocardia</taxon>
    </lineage>
</organism>
<dbReference type="PANTHER" id="PTHR34387">
    <property type="entry name" value="SLR1258 PROTEIN"/>
    <property type="match status" value="1"/>
</dbReference>